<protein>
    <submittedName>
        <fullName evidence="3">CAAX amino terminal protease family protein</fullName>
    </submittedName>
</protein>
<dbReference type="Proteomes" id="UP000006512">
    <property type="component" value="Unassembled WGS sequence"/>
</dbReference>
<dbReference type="STRING" id="715226.ABI_15860"/>
<evidence type="ECO:0000313" key="4">
    <source>
        <dbReference type="Proteomes" id="UP000006512"/>
    </source>
</evidence>
<name>F4QJG3_9CAUL</name>
<feature type="domain" description="CAAX prenyl protease 2/Lysostaphin resistance protein A-like" evidence="2">
    <location>
        <begin position="140"/>
        <end position="234"/>
    </location>
</feature>
<evidence type="ECO:0000313" key="3">
    <source>
        <dbReference type="EMBL" id="EGF93146.1"/>
    </source>
</evidence>
<dbReference type="PANTHER" id="PTHR39430">
    <property type="entry name" value="MEMBRANE-ASSOCIATED PROTEASE-RELATED"/>
    <property type="match status" value="1"/>
</dbReference>
<proteinExistence type="predicted"/>
<dbReference type="Pfam" id="PF02517">
    <property type="entry name" value="Rce1-like"/>
    <property type="match status" value="1"/>
</dbReference>
<feature type="transmembrane region" description="Helical" evidence="1">
    <location>
        <begin position="171"/>
        <end position="192"/>
    </location>
</feature>
<dbReference type="EMBL" id="GL883077">
    <property type="protein sequence ID" value="EGF93146.1"/>
    <property type="molecule type" value="Genomic_DNA"/>
</dbReference>
<feature type="transmembrane region" description="Helical" evidence="1">
    <location>
        <begin position="101"/>
        <end position="120"/>
    </location>
</feature>
<accession>F4QJG3</accession>
<feature type="transmembrane region" description="Helical" evidence="1">
    <location>
        <begin position="279"/>
        <end position="298"/>
    </location>
</feature>
<dbReference type="RefSeq" id="WP_006272337.1">
    <property type="nucleotide sequence ID" value="NZ_GL883077.1"/>
</dbReference>
<feature type="transmembrane region" description="Helical" evidence="1">
    <location>
        <begin position="238"/>
        <end position="259"/>
    </location>
</feature>
<feature type="transmembrane region" description="Helical" evidence="1">
    <location>
        <begin position="61"/>
        <end position="80"/>
    </location>
</feature>
<dbReference type="GO" id="GO:0004175">
    <property type="term" value="F:endopeptidase activity"/>
    <property type="evidence" value="ECO:0007669"/>
    <property type="project" value="UniProtKB-ARBA"/>
</dbReference>
<reference evidence="4" key="1">
    <citation type="submission" date="2011-03" db="EMBL/GenBank/DDBJ databases">
        <title>Draft genome sequence of Brevundimonas diminuta.</title>
        <authorList>
            <person name="Brown P.J.B."/>
            <person name="Buechlein A."/>
            <person name="Hemmerich C."/>
            <person name="Brun Y.V."/>
        </authorList>
    </citation>
    <scope>NUCLEOTIDE SEQUENCE [LARGE SCALE GENOMIC DNA]</scope>
    <source>
        <strain evidence="4">C19</strain>
    </source>
</reference>
<sequence>MTGTELYAPRTPRHRRTWTAAAIVLLVVFFILGQLTTIFGILKPLGFRQADLETQWQPLSILLAGFGVTAILVFVWAWLFERRSPVALGFNAHGLARYMRGLLVGFACLGLVVGAIWVLGGYRVEGAGVWTAPTPLLFLPILCLFGGFIIQGATEEILMRGWLMQLVASRHGLILAIVINSIVFSLLHAGNISLSKELILGLVNIVLFAVMISLYAIKEGSLWGVCAWHSAWNTLLGVGFGLEVSGGKIAVASLVVDLAPAEGAPWWLTGAAFGPEASVVTTVVLLVASIGFIAAGALKPGRGHAAPERATQKA</sequence>
<organism evidence="3 4">
    <name type="scientific">Asticcacaulis biprosthecium C19</name>
    <dbReference type="NCBI Taxonomy" id="715226"/>
    <lineage>
        <taxon>Bacteria</taxon>
        <taxon>Pseudomonadati</taxon>
        <taxon>Pseudomonadota</taxon>
        <taxon>Alphaproteobacteria</taxon>
        <taxon>Caulobacterales</taxon>
        <taxon>Caulobacteraceae</taxon>
        <taxon>Asticcacaulis</taxon>
    </lineage>
</organism>
<evidence type="ECO:0000259" key="2">
    <source>
        <dbReference type="Pfam" id="PF02517"/>
    </source>
</evidence>
<dbReference type="HOGENOM" id="CLU_051806_1_1_5"/>
<keyword evidence="3" id="KW-0378">Hydrolase</keyword>
<dbReference type="GO" id="GO:0006508">
    <property type="term" value="P:proteolysis"/>
    <property type="evidence" value="ECO:0007669"/>
    <property type="project" value="UniProtKB-KW"/>
</dbReference>
<keyword evidence="1" id="KW-0812">Transmembrane</keyword>
<feature type="transmembrane region" description="Helical" evidence="1">
    <location>
        <begin position="132"/>
        <end position="150"/>
    </location>
</feature>
<keyword evidence="1" id="KW-0472">Membrane</keyword>
<evidence type="ECO:0000256" key="1">
    <source>
        <dbReference type="SAM" id="Phobius"/>
    </source>
</evidence>
<keyword evidence="3" id="KW-0645">Protease</keyword>
<dbReference type="OrthoDB" id="193898at2"/>
<gene>
    <name evidence="3" type="ORF">ABI_15860</name>
</gene>
<feature type="transmembrane region" description="Helical" evidence="1">
    <location>
        <begin position="20"/>
        <end position="41"/>
    </location>
</feature>
<dbReference type="PANTHER" id="PTHR39430:SF1">
    <property type="entry name" value="PROTEASE"/>
    <property type="match status" value="1"/>
</dbReference>
<keyword evidence="4" id="KW-1185">Reference proteome</keyword>
<feature type="transmembrane region" description="Helical" evidence="1">
    <location>
        <begin position="198"/>
        <end position="217"/>
    </location>
</feature>
<dbReference type="AlphaFoldDB" id="F4QJG3"/>
<dbReference type="InterPro" id="IPR003675">
    <property type="entry name" value="Rce1/LyrA-like_dom"/>
</dbReference>
<dbReference type="GO" id="GO:0080120">
    <property type="term" value="P:CAAX-box protein maturation"/>
    <property type="evidence" value="ECO:0007669"/>
    <property type="project" value="UniProtKB-ARBA"/>
</dbReference>
<keyword evidence="1" id="KW-1133">Transmembrane helix</keyword>
<dbReference type="eggNOG" id="COG1266">
    <property type="taxonomic scope" value="Bacteria"/>
</dbReference>